<protein>
    <recommendedName>
        <fullName evidence="7">Endolytic murein transglycosylase</fullName>
        <ecNumber evidence="7">4.2.2.29</ecNumber>
    </recommendedName>
    <alternativeName>
        <fullName evidence="7">Peptidoglycan lytic transglycosylase</fullName>
    </alternativeName>
    <alternativeName>
        <fullName evidence="7">Peptidoglycan polymerization terminase</fullName>
    </alternativeName>
</protein>
<dbReference type="PANTHER" id="PTHR30518">
    <property type="entry name" value="ENDOLYTIC MUREIN TRANSGLYCOSYLASE"/>
    <property type="match status" value="1"/>
</dbReference>
<evidence type="ECO:0000256" key="3">
    <source>
        <dbReference type="ARBA" id="ARBA00022989"/>
    </source>
</evidence>
<evidence type="ECO:0000313" key="9">
    <source>
        <dbReference type="EMBL" id="NGO63189.1"/>
    </source>
</evidence>
<accession>A0A6M1RVN6</accession>
<comment type="similarity">
    <text evidence="7">Belongs to the transglycosylase MltG family.</text>
</comment>
<comment type="caution">
    <text evidence="9">The sequence shown here is derived from an EMBL/GenBank/DDBJ whole genome shotgun (WGS) entry which is preliminary data.</text>
</comment>
<dbReference type="PANTHER" id="PTHR30518:SF2">
    <property type="entry name" value="ENDOLYTIC MUREIN TRANSGLYCOSYLASE"/>
    <property type="match status" value="1"/>
</dbReference>
<evidence type="ECO:0000256" key="2">
    <source>
        <dbReference type="ARBA" id="ARBA00022692"/>
    </source>
</evidence>
<comment type="subcellular location">
    <subcellularLocation>
        <location evidence="7">Cell inner membrane</location>
        <topology evidence="7">Single-pass membrane protein</topology>
    </subcellularLocation>
</comment>
<evidence type="ECO:0000256" key="4">
    <source>
        <dbReference type="ARBA" id="ARBA00023136"/>
    </source>
</evidence>
<evidence type="ECO:0000256" key="5">
    <source>
        <dbReference type="ARBA" id="ARBA00023239"/>
    </source>
</evidence>
<dbReference type="Proteomes" id="UP000477849">
    <property type="component" value="Unassembled WGS sequence"/>
</dbReference>
<proteinExistence type="inferred from homology"/>
<keyword evidence="6 7" id="KW-0961">Cell wall biogenesis/degradation</keyword>
<dbReference type="AlphaFoldDB" id="A0A6M1RVN6"/>
<dbReference type="Pfam" id="PF02618">
    <property type="entry name" value="YceG"/>
    <property type="match status" value="1"/>
</dbReference>
<keyword evidence="5 7" id="KW-0456">Lyase</keyword>
<keyword evidence="1 7" id="KW-1003">Cell membrane</keyword>
<dbReference type="EC" id="4.2.2.29" evidence="7"/>
<dbReference type="InterPro" id="IPR003770">
    <property type="entry name" value="MLTG-like"/>
</dbReference>
<dbReference type="GO" id="GO:0008932">
    <property type="term" value="F:lytic endotransglycosylase activity"/>
    <property type="evidence" value="ECO:0007669"/>
    <property type="project" value="UniProtKB-UniRule"/>
</dbReference>
<dbReference type="HAMAP" id="MF_02065">
    <property type="entry name" value="MltG"/>
    <property type="match status" value="1"/>
</dbReference>
<name>A0A6M1RVN6_9HYPH</name>
<dbReference type="Gene3D" id="3.30.1490.480">
    <property type="entry name" value="Endolytic murein transglycosylase"/>
    <property type="match status" value="1"/>
</dbReference>
<keyword evidence="7" id="KW-0997">Cell inner membrane</keyword>
<dbReference type="GO" id="GO:0071555">
    <property type="term" value="P:cell wall organization"/>
    <property type="evidence" value="ECO:0007669"/>
    <property type="project" value="UniProtKB-KW"/>
</dbReference>
<keyword evidence="3 7" id="KW-1133">Transmembrane helix</keyword>
<keyword evidence="4 7" id="KW-0472">Membrane</keyword>
<evidence type="ECO:0000256" key="6">
    <source>
        <dbReference type="ARBA" id="ARBA00023316"/>
    </source>
</evidence>
<keyword evidence="2 7" id="KW-0812">Transmembrane</keyword>
<comment type="function">
    <text evidence="7">Functions as a peptidoglycan terminase that cleaves nascent peptidoglycan strands endolytically to terminate their elongation.</text>
</comment>
<dbReference type="GO" id="GO:0005886">
    <property type="term" value="C:plasma membrane"/>
    <property type="evidence" value="ECO:0007669"/>
    <property type="project" value="UniProtKB-SubCell"/>
</dbReference>
<evidence type="ECO:0000256" key="1">
    <source>
        <dbReference type="ARBA" id="ARBA00022475"/>
    </source>
</evidence>
<keyword evidence="10" id="KW-1185">Reference proteome</keyword>
<dbReference type="NCBIfam" id="TIGR00247">
    <property type="entry name" value="endolytic transglycosylase MltG"/>
    <property type="match status" value="1"/>
</dbReference>
<feature type="region of interest" description="Disordered" evidence="8">
    <location>
        <begin position="376"/>
        <end position="405"/>
    </location>
</feature>
<gene>
    <name evidence="7 9" type="primary">mltG</name>
    <name evidence="9" type="ORF">G6N76_05850</name>
</gene>
<feature type="transmembrane region" description="Helical" evidence="7">
    <location>
        <begin position="52"/>
        <end position="78"/>
    </location>
</feature>
<dbReference type="GO" id="GO:0009252">
    <property type="term" value="P:peptidoglycan biosynthetic process"/>
    <property type="evidence" value="ECO:0007669"/>
    <property type="project" value="UniProtKB-UniRule"/>
</dbReference>
<dbReference type="CDD" id="cd08010">
    <property type="entry name" value="MltG_like"/>
    <property type="match status" value="1"/>
</dbReference>
<reference evidence="9 10" key="1">
    <citation type="submission" date="2020-02" db="EMBL/GenBank/DDBJ databases">
        <title>Genome sequence of the type strain CCBAU10050 of Rhizobium daejeonense.</title>
        <authorList>
            <person name="Gao J."/>
            <person name="Sun J."/>
        </authorList>
    </citation>
    <scope>NUCLEOTIDE SEQUENCE [LARGE SCALE GENOMIC DNA]</scope>
    <source>
        <strain evidence="9 10">CCBAU10050</strain>
    </source>
</reference>
<evidence type="ECO:0000313" key="10">
    <source>
        <dbReference type="Proteomes" id="UP000477849"/>
    </source>
</evidence>
<comment type="catalytic activity">
    <reaction evidence="7">
        <text>a peptidoglycan chain = a peptidoglycan chain with N-acetyl-1,6-anhydromuramyl-[peptide] at the reducing end + a peptidoglycan chain with N-acetylglucosamine at the non-reducing end.</text>
        <dbReference type="EC" id="4.2.2.29"/>
    </reaction>
</comment>
<evidence type="ECO:0000256" key="8">
    <source>
        <dbReference type="SAM" id="MobiDB-lite"/>
    </source>
</evidence>
<dbReference type="Gene3D" id="3.30.160.60">
    <property type="entry name" value="Classic Zinc Finger"/>
    <property type="match status" value="1"/>
</dbReference>
<dbReference type="RefSeq" id="WP_163904536.1">
    <property type="nucleotide sequence ID" value="NZ_CP048427.1"/>
</dbReference>
<dbReference type="EMBL" id="JAAKZH010000002">
    <property type="protein sequence ID" value="NGO63189.1"/>
    <property type="molecule type" value="Genomic_DNA"/>
</dbReference>
<feature type="region of interest" description="Disordered" evidence="8">
    <location>
        <begin position="1"/>
        <end position="44"/>
    </location>
</feature>
<organism evidence="9 10">
    <name type="scientific">Rhizobium daejeonense</name>
    <dbReference type="NCBI Taxonomy" id="240521"/>
    <lineage>
        <taxon>Bacteria</taxon>
        <taxon>Pseudomonadati</taxon>
        <taxon>Pseudomonadota</taxon>
        <taxon>Alphaproteobacteria</taxon>
        <taxon>Hyphomicrobiales</taxon>
        <taxon>Rhizobiaceae</taxon>
        <taxon>Rhizobium/Agrobacterium group</taxon>
        <taxon>Rhizobium</taxon>
    </lineage>
</organism>
<feature type="compositionally biased region" description="Polar residues" evidence="8">
    <location>
        <begin position="1"/>
        <end position="10"/>
    </location>
</feature>
<sequence>MSDNSQNSGVSFGRGSEGQPKGPIIPKSPNEALRPERVPAPPRRSRKARSQLVIFLNFIMTLAVAMCIAAVACFYYVMSAYQERGPLTVNTNFVVRNGAGPSEIGNNLERNGIVSDGRIFRYVSDIYLGEGETLKAGEYEIKAGASMKEIMELLKSGKSILYSVSMPEGLTVQQMFHRLAEDTILEGDLPSDLPDEGTLRPDTYKYSRGTKRTEIVSQMLAAQEKLVDQIWERRDPDLPIKTKEEFVILASIVEKETGKDDERAHVASVFINRLSKGMRLQSDPTIVYGLFGGEGKPSDRPIYQSDLQKETPYNTYVIKGLPPGPIANPGKAALEAVAHPWKTSDLYFVADGTGGHVFAPTLDEHNANVRRWRKLEAEKGSDPNIAVDGQPEGDPEAAAPKKKKN</sequence>
<feature type="site" description="Important for catalytic activity" evidence="7">
    <location>
        <position position="256"/>
    </location>
</feature>
<evidence type="ECO:0000256" key="7">
    <source>
        <dbReference type="HAMAP-Rule" id="MF_02065"/>
    </source>
</evidence>